<sequence length="143" mass="15194">MRHPILLVAAATALLIGACGVSPQDEPHPVELPRKPLTDPVVSASAESRPGEVASVLCLVRDDKLVQVVRRAQDYPSVRQQLDDLAAGPTPAESESGLSTALTGMTVAGAVEEGLRRPSRSPRPTRAAPATTRFWRTGRWSAP</sequence>
<feature type="region of interest" description="Disordered" evidence="1">
    <location>
        <begin position="24"/>
        <end position="46"/>
    </location>
</feature>
<reference evidence="3" key="1">
    <citation type="submission" date="2017-09" db="EMBL/GenBank/DDBJ databases">
        <authorList>
            <person name="Varghese N."/>
            <person name="Submissions S."/>
        </authorList>
    </citation>
    <scope>NUCLEOTIDE SEQUENCE [LARGE SCALE GENOMIC DNA]</scope>
    <source>
        <strain evidence="3">CGMCC 4.6857</strain>
    </source>
</reference>
<evidence type="ECO:0000313" key="3">
    <source>
        <dbReference type="Proteomes" id="UP000219612"/>
    </source>
</evidence>
<organism evidence="2 3">
    <name type="scientific">Paractinoplanes atraurantiacus</name>
    <dbReference type="NCBI Taxonomy" id="1036182"/>
    <lineage>
        <taxon>Bacteria</taxon>
        <taxon>Bacillati</taxon>
        <taxon>Actinomycetota</taxon>
        <taxon>Actinomycetes</taxon>
        <taxon>Micromonosporales</taxon>
        <taxon>Micromonosporaceae</taxon>
        <taxon>Paractinoplanes</taxon>
    </lineage>
</organism>
<feature type="compositionally biased region" description="Basic and acidic residues" evidence="1">
    <location>
        <begin position="25"/>
        <end position="37"/>
    </location>
</feature>
<accession>A0A285GT50</accession>
<dbReference type="AlphaFoldDB" id="A0A285GT50"/>
<keyword evidence="3" id="KW-1185">Reference proteome</keyword>
<dbReference type="Proteomes" id="UP000219612">
    <property type="component" value="Unassembled WGS sequence"/>
</dbReference>
<gene>
    <name evidence="2" type="ORF">SAMN05421748_102388</name>
</gene>
<name>A0A285GT50_9ACTN</name>
<evidence type="ECO:0000256" key="1">
    <source>
        <dbReference type="SAM" id="MobiDB-lite"/>
    </source>
</evidence>
<dbReference type="EMBL" id="OBDY01000002">
    <property type="protein sequence ID" value="SNY25676.1"/>
    <property type="molecule type" value="Genomic_DNA"/>
</dbReference>
<proteinExistence type="predicted"/>
<feature type="compositionally biased region" description="Low complexity" evidence="1">
    <location>
        <begin position="122"/>
        <end position="133"/>
    </location>
</feature>
<evidence type="ECO:0000313" key="2">
    <source>
        <dbReference type="EMBL" id="SNY25676.1"/>
    </source>
</evidence>
<feature type="region of interest" description="Disordered" evidence="1">
    <location>
        <begin position="80"/>
        <end position="143"/>
    </location>
</feature>
<protein>
    <submittedName>
        <fullName evidence="2">Uncharacterized protein</fullName>
    </submittedName>
</protein>
<dbReference type="PROSITE" id="PS51257">
    <property type="entry name" value="PROKAR_LIPOPROTEIN"/>
    <property type="match status" value="1"/>
</dbReference>